<dbReference type="AlphaFoldDB" id="A0A833NBA0"/>
<dbReference type="Proteomes" id="UP000469950">
    <property type="component" value="Unassembled WGS sequence"/>
</dbReference>
<comment type="caution">
    <text evidence="1">The sequence shown here is derived from an EMBL/GenBank/DDBJ whole genome shotgun (WGS) entry which is preliminary data.</text>
</comment>
<protein>
    <submittedName>
        <fullName evidence="1">Uncharacterized protein</fullName>
    </submittedName>
</protein>
<gene>
    <name evidence="1" type="ORF">F6453_1374</name>
</gene>
<proteinExistence type="predicted"/>
<evidence type="ECO:0000313" key="2">
    <source>
        <dbReference type="Proteomes" id="UP000469950"/>
    </source>
</evidence>
<accession>A0A833NBA0</accession>
<dbReference type="EMBL" id="WBMP01000005">
    <property type="protein sequence ID" value="KAE8546128.1"/>
    <property type="molecule type" value="Genomic_DNA"/>
</dbReference>
<reference evidence="1 2" key="1">
    <citation type="submission" date="2019-10" db="EMBL/GenBank/DDBJ databases">
        <title>Draft genome sequence of Marinobacter hydrocarbonoclasticus NCT7M from the microbiome of the marine copepod.</title>
        <authorList>
            <person name="Nuttall R."/>
            <person name="Sharma G."/>
            <person name="Moisander P."/>
        </authorList>
    </citation>
    <scope>NUCLEOTIDE SEQUENCE [LARGE SCALE GENOMIC DNA]</scope>
    <source>
        <strain evidence="1 2">NCT7M</strain>
    </source>
</reference>
<dbReference type="RefSeq" id="WP_153740365.1">
    <property type="nucleotide sequence ID" value="NZ_WBMP01000005.1"/>
</dbReference>
<name>A0A833NBA0_MARNT</name>
<evidence type="ECO:0000313" key="1">
    <source>
        <dbReference type="EMBL" id="KAE8546128.1"/>
    </source>
</evidence>
<sequence length="98" mass="10482">MKVMAFKGFDNVETFTVSQGDTDFDLSSAGFTSARVYADNQYVEGTISGSEVKATLGDLKVPAGTYCGKLVVFSEVYPDGLVIAGPGLPERMDIVMKE</sequence>
<organism evidence="1 2">
    <name type="scientific">Marinobacter nauticus</name>
    <name type="common">Marinobacter hydrocarbonoclasticus</name>
    <name type="synonym">Marinobacter aquaeolei</name>
    <dbReference type="NCBI Taxonomy" id="2743"/>
    <lineage>
        <taxon>Bacteria</taxon>
        <taxon>Pseudomonadati</taxon>
        <taxon>Pseudomonadota</taxon>
        <taxon>Gammaproteobacteria</taxon>
        <taxon>Pseudomonadales</taxon>
        <taxon>Marinobacteraceae</taxon>
        <taxon>Marinobacter</taxon>
    </lineage>
</organism>